<reference evidence="1 2" key="1">
    <citation type="submission" date="2018-05" db="EMBL/GenBank/DDBJ databases">
        <title>Genomic Encyclopedia of Type Strains, Phase IV (KMG-IV): sequencing the most valuable type-strain genomes for metagenomic binning, comparative biology and taxonomic classification.</title>
        <authorList>
            <person name="Goeker M."/>
        </authorList>
    </citation>
    <scope>NUCLEOTIDE SEQUENCE [LARGE SCALE GENOMIC DNA]</scope>
    <source>
        <strain evidence="1 2">DSM 24995</strain>
    </source>
</reference>
<evidence type="ECO:0000313" key="1">
    <source>
        <dbReference type="EMBL" id="PXX45546.1"/>
    </source>
</evidence>
<evidence type="ECO:0000313" key="2">
    <source>
        <dbReference type="Proteomes" id="UP000248057"/>
    </source>
</evidence>
<proteinExistence type="predicted"/>
<gene>
    <name evidence="1" type="ORF">DFR60_1241</name>
</gene>
<dbReference type="Proteomes" id="UP000248057">
    <property type="component" value="Unassembled WGS sequence"/>
</dbReference>
<protein>
    <submittedName>
        <fullName evidence="1">Uncharacterized protein</fullName>
    </submittedName>
</protein>
<sequence length="54" mass="6288">MESEQLHFFTAPFFSSSCIVYLYDANATIPEIHGCARAYEMTGEEQYRKVVENY</sequence>
<dbReference type="AlphaFoldDB" id="A0A2V3XUI1"/>
<comment type="caution">
    <text evidence="1">The sequence shown here is derived from an EMBL/GenBank/DDBJ whole genome shotgun (WGS) entry which is preliminary data.</text>
</comment>
<accession>A0A2V3XUI1</accession>
<keyword evidence="2" id="KW-1185">Reference proteome</keyword>
<dbReference type="EMBL" id="QJKD01000024">
    <property type="protein sequence ID" value="PXX45546.1"/>
    <property type="molecule type" value="Genomic_DNA"/>
</dbReference>
<name>A0A2V3XUI1_9FIRM</name>
<organism evidence="1 2">
    <name type="scientific">Hungatella effluvii</name>
    <dbReference type="NCBI Taxonomy" id="1096246"/>
    <lineage>
        <taxon>Bacteria</taxon>
        <taxon>Bacillati</taxon>
        <taxon>Bacillota</taxon>
        <taxon>Clostridia</taxon>
        <taxon>Lachnospirales</taxon>
        <taxon>Lachnospiraceae</taxon>
        <taxon>Hungatella</taxon>
    </lineage>
</organism>